<dbReference type="EMBL" id="GGEC01090983">
    <property type="protein sequence ID" value="MBX71467.1"/>
    <property type="molecule type" value="Transcribed_RNA"/>
</dbReference>
<reference evidence="1" key="1">
    <citation type="submission" date="2018-02" db="EMBL/GenBank/DDBJ databases">
        <title>Rhizophora mucronata_Transcriptome.</title>
        <authorList>
            <person name="Meera S.P."/>
            <person name="Sreeshan A."/>
            <person name="Augustine A."/>
        </authorList>
    </citation>
    <scope>NUCLEOTIDE SEQUENCE</scope>
    <source>
        <tissue evidence="1">Leaf</tissue>
    </source>
</reference>
<proteinExistence type="predicted"/>
<evidence type="ECO:0000313" key="1">
    <source>
        <dbReference type="EMBL" id="MBX71467.1"/>
    </source>
</evidence>
<protein>
    <submittedName>
        <fullName evidence="1">Uncharacterized protein</fullName>
    </submittedName>
</protein>
<dbReference type="AlphaFoldDB" id="A0A2P2QWY9"/>
<accession>A0A2P2QWY9</accession>
<organism evidence="1">
    <name type="scientific">Rhizophora mucronata</name>
    <name type="common">Asiatic mangrove</name>
    <dbReference type="NCBI Taxonomy" id="61149"/>
    <lineage>
        <taxon>Eukaryota</taxon>
        <taxon>Viridiplantae</taxon>
        <taxon>Streptophyta</taxon>
        <taxon>Embryophyta</taxon>
        <taxon>Tracheophyta</taxon>
        <taxon>Spermatophyta</taxon>
        <taxon>Magnoliopsida</taxon>
        <taxon>eudicotyledons</taxon>
        <taxon>Gunneridae</taxon>
        <taxon>Pentapetalae</taxon>
        <taxon>rosids</taxon>
        <taxon>fabids</taxon>
        <taxon>Malpighiales</taxon>
        <taxon>Rhizophoraceae</taxon>
        <taxon>Rhizophora</taxon>
    </lineage>
</organism>
<name>A0A2P2QWY9_RHIMU</name>
<sequence length="54" mass="6020">MFPTKPTVKKFQNLGMVESHWPLLLLVDTLVFLGSPKGVDHVNQAILLFLVPCS</sequence>